<dbReference type="Pfam" id="PF02163">
    <property type="entry name" value="Peptidase_M50"/>
    <property type="match status" value="1"/>
</dbReference>
<organism evidence="12">
    <name type="scientific">marine sediment metagenome</name>
    <dbReference type="NCBI Taxonomy" id="412755"/>
    <lineage>
        <taxon>unclassified sequences</taxon>
        <taxon>metagenomes</taxon>
        <taxon>ecological metagenomes</taxon>
    </lineage>
</organism>
<dbReference type="GO" id="GO:0006508">
    <property type="term" value="P:proteolysis"/>
    <property type="evidence" value="ECO:0007669"/>
    <property type="project" value="UniProtKB-KW"/>
</dbReference>
<keyword evidence="4 10" id="KW-0812">Transmembrane</keyword>
<proteinExistence type="predicted"/>
<evidence type="ECO:0000256" key="3">
    <source>
        <dbReference type="ARBA" id="ARBA00022670"/>
    </source>
</evidence>
<evidence type="ECO:0000313" key="12">
    <source>
        <dbReference type="EMBL" id="KKK52309.1"/>
    </source>
</evidence>
<evidence type="ECO:0000256" key="9">
    <source>
        <dbReference type="ARBA" id="ARBA00023136"/>
    </source>
</evidence>
<keyword evidence="9 10" id="KW-0472">Membrane</keyword>
<dbReference type="EMBL" id="LAZR01067085">
    <property type="protein sequence ID" value="KKK52309.1"/>
    <property type="molecule type" value="Genomic_DNA"/>
</dbReference>
<evidence type="ECO:0000256" key="10">
    <source>
        <dbReference type="SAM" id="Phobius"/>
    </source>
</evidence>
<evidence type="ECO:0000256" key="7">
    <source>
        <dbReference type="ARBA" id="ARBA00022989"/>
    </source>
</evidence>
<evidence type="ECO:0000256" key="4">
    <source>
        <dbReference type="ARBA" id="ARBA00022692"/>
    </source>
</evidence>
<dbReference type="SUPFAM" id="SSF50156">
    <property type="entry name" value="PDZ domain-like"/>
    <property type="match status" value="1"/>
</dbReference>
<keyword evidence="7 10" id="KW-1133">Transmembrane helix</keyword>
<evidence type="ECO:0000256" key="5">
    <source>
        <dbReference type="ARBA" id="ARBA00022801"/>
    </source>
</evidence>
<feature type="transmembrane region" description="Helical" evidence="10">
    <location>
        <begin position="96"/>
        <end position="118"/>
    </location>
</feature>
<evidence type="ECO:0000256" key="8">
    <source>
        <dbReference type="ARBA" id="ARBA00023049"/>
    </source>
</evidence>
<dbReference type="InterPro" id="IPR004387">
    <property type="entry name" value="Pept_M50_Zn"/>
</dbReference>
<keyword evidence="6" id="KW-0862">Zinc</keyword>
<evidence type="ECO:0000256" key="1">
    <source>
        <dbReference type="ARBA" id="ARBA00001947"/>
    </source>
</evidence>
<dbReference type="PANTHER" id="PTHR42837">
    <property type="entry name" value="REGULATOR OF SIGMA-E PROTEASE RSEP"/>
    <property type="match status" value="1"/>
</dbReference>
<dbReference type="CDD" id="cd06163">
    <property type="entry name" value="S2P-M50_PDZ_RseP-like"/>
    <property type="match status" value="1"/>
</dbReference>
<comment type="caution">
    <text evidence="12">The sequence shown here is derived from an EMBL/GenBank/DDBJ whole genome shotgun (WGS) entry which is preliminary data.</text>
</comment>
<sequence>MIILIIIISLSLLIIAHELGHFFAAKLFGVKVEEFGFGFPPRLAVKKHGETEYSINALPFGGFVRLHGEDGTETEGEHIDVKRSFANQPAWQRASIILAGVVANVLVGWLLISAIFMVGAPQHLGIASVVESSPAAEAGLRPGDIVTKVVYEDAILSDPITADALIGFVQ</sequence>
<feature type="domain" description="Peptidase M50" evidence="11">
    <location>
        <begin position="6"/>
        <end position="127"/>
    </location>
</feature>
<name>A0A0F8YDV7_9ZZZZ</name>
<keyword evidence="8" id="KW-0482">Metalloprotease</keyword>
<gene>
    <name evidence="12" type="ORF">LCGC14_3106220</name>
</gene>
<dbReference type="InterPro" id="IPR008915">
    <property type="entry name" value="Peptidase_M50"/>
</dbReference>
<dbReference type="AlphaFoldDB" id="A0A0F8YDV7"/>
<dbReference type="GO" id="GO:0004222">
    <property type="term" value="F:metalloendopeptidase activity"/>
    <property type="evidence" value="ECO:0007669"/>
    <property type="project" value="InterPro"/>
</dbReference>
<comment type="cofactor">
    <cofactor evidence="1">
        <name>Zn(2+)</name>
        <dbReference type="ChEBI" id="CHEBI:29105"/>
    </cofactor>
</comment>
<feature type="non-terminal residue" evidence="12">
    <location>
        <position position="170"/>
    </location>
</feature>
<accession>A0A0F8YDV7</accession>
<comment type="subcellular location">
    <subcellularLocation>
        <location evidence="2">Membrane</location>
        <topology evidence="2">Multi-pass membrane protein</topology>
    </subcellularLocation>
</comment>
<evidence type="ECO:0000259" key="11">
    <source>
        <dbReference type="Pfam" id="PF02163"/>
    </source>
</evidence>
<dbReference type="InterPro" id="IPR036034">
    <property type="entry name" value="PDZ_sf"/>
</dbReference>
<dbReference type="GO" id="GO:0016020">
    <property type="term" value="C:membrane"/>
    <property type="evidence" value="ECO:0007669"/>
    <property type="project" value="UniProtKB-SubCell"/>
</dbReference>
<reference evidence="12" key="1">
    <citation type="journal article" date="2015" name="Nature">
        <title>Complex archaea that bridge the gap between prokaryotes and eukaryotes.</title>
        <authorList>
            <person name="Spang A."/>
            <person name="Saw J.H."/>
            <person name="Jorgensen S.L."/>
            <person name="Zaremba-Niedzwiedzka K."/>
            <person name="Martijn J."/>
            <person name="Lind A.E."/>
            <person name="van Eijk R."/>
            <person name="Schleper C."/>
            <person name="Guy L."/>
            <person name="Ettema T.J."/>
        </authorList>
    </citation>
    <scope>NUCLEOTIDE SEQUENCE</scope>
</reference>
<evidence type="ECO:0000256" key="6">
    <source>
        <dbReference type="ARBA" id="ARBA00022833"/>
    </source>
</evidence>
<keyword evidence="3" id="KW-0645">Protease</keyword>
<evidence type="ECO:0000256" key="2">
    <source>
        <dbReference type="ARBA" id="ARBA00004141"/>
    </source>
</evidence>
<dbReference type="Gene3D" id="2.30.42.10">
    <property type="match status" value="1"/>
</dbReference>
<keyword evidence="5" id="KW-0378">Hydrolase</keyword>
<protein>
    <recommendedName>
        <fullName evidence="11">Peptidase M50 domain-containing protein</fullName>
    </recommendedName>
</protein>
<dbReference type="PANTHER" id="PTHR42837:SF2">
    <property type="entry name" value="MEMBRANE METALLOPROTEASE ARASP2, CHLOROPLASTIC-RELATED"/>
    <property type="match status" value="1"/>
</dbReference>